<dbReference type="Proteomes" id="UP001586593">
    <property type="component" value="Unassembled WGS sequence"/>
</dbReference>
<accession>A0ABR3WF03</accession>
<keyword evidence="3" id="KW-1185">Reference proteome</keyword>
<keyword evidence="1" id="KW-0812">Transmembrane</keyword>
<name>A0ABR3WF03_9PEZI</name>
<protein>
    <submittedName>
        <fullName evidence="2">Uncharacterized protein</fullName>
    </submittedName>
</protein>
<gene>
    <name evidence="2" type="ORF">VTK73DRAFT_7450</name>
</gene>
<keyword evidence="1" id="KW-0472">Membrane</keyword>
<evidence type="ECO:0000256" key="1">
    <source>
        <dbReference type="SAM" id="Phobius"/>
    </source>
</evidence>
<dbReference type="EMBL" id="JAZHXJ010000477">
    <property type="protein sequence ID" value="KAL1859773.1"/>
    <property type="molecule type" value="Genomic_DNA"/>
</dbReference>
<reference evidence="2 3" key="1">
    <citation type="journal article" date="2024" name="Commun. Biol.">
        <title>Comparative genomic analysis of thermophilic fungi reveals convergent evolutionary adaptations and gene losses.</title>
        <authorList>
            <person name="Steindorff A.S."/>
            <person name="Aguilar-Pontes M.V."/>
            <person name="Robinson A.J."/>
            <person name="Andreopoulos B."/>
            <person name="LaButti K."/>
            <person name="Kuo A."/>
            <person name="Mondo S."/>
            <person name="Riley R."/>
            <person name="Otillar R."/>
            <person name="Haridas S."/>
            <person name="Lipzen A."/>
            <person name="Grimwood J."/>
            <person name="Schmutz J."/>
            <person name="Clum A."/>
            <person name="Reid I.D."/>
            <person name="Moisan M.C."/>
            <person name="Butler G."/>
            <person name="Nguyen T.T.M."/>
            <person name="Dewar K."/>
            <person name="Conant G."/>
            <person name="Drula E."/>
            <person name="Henrissat B."/>
            <person name="Hansel C."/>
            <person name="Singer S."/>
            <person name="Hutchinson M.I."/>
            <person name="de Vries R.P."/>
            <person name="Natvig D.O."/>
            <person name="Powell A.J."/>
            <person name="Tsang A."/>
            <person name="Grigoriev I.V."/>
        </authorList>
    </citation>
    <scope>NUCLEOTIDE SEQUENCE [LARGE SCALE GENOMIC DNA]</scope>
    <source>
        <strain evidence="2 3">ATCC 24622</strain>
    </source>
</reference>
<sequence length="234" mass="26450">MGRPRCACHVPASLPLRTLRRFGGRRAVVHNGQRRWGSRGVGRGVVGHRACMSSACRKQTGRRRRGDRSRGALCKQQVVLWHELSPTTTKARVSWARLLGATWEIPSFRPQPSDKQAKEATTACGVYNSASWGPTDSGGSTLLSNTPLTYTFCYRQKGLFCCRYTCVVDNAENAGLPRRLTDVLRQRRLDDLTVCSCCSKAYVLLFLPMKMTLGMLFMYIYCRSYFYYNPMLLL</sequence>
<comment type="caution">
    <text evidence="2">The sequence shown here is derived from an EMBL/GenBank/DDBJ whole genome shotgun (WGS) entry which is preliminary data.</text>
</comment>
<organism evidence="2 3">
    <name type="scientific">Phialemonium thermophilum</name>
    <dbReference type="NCBI Taxonomy" id="223376"/>
    <lineage>
        <taxon>Eukaryota</taxon>
        <taxon>Fungi</taxon>
        <taxon>Dikarya</taxon>
        <taxon>Ascomycota</taxon>
        <taxon>Pezizomycotina</taxon>
        <taxon>Sordariomycetes</taxon>
        <taxon>Sordariomycetidae</taxon>
        <taxon>Cephalothecales</taxon>
        <taxon>Cephalothecaceae</taxon>
        <taxon>Phialemonium</taxon>
    </lineage>
</organism>
<evidence type="ECO:0000313" key="2">
    <source>
        <dbReference type="EMBL" id="KAL1859773.1"/>
    </source>
</evidence>
<feature type="transmembrane region" description="Helical" evidence="1">
    <location>
        <begin position="201"/>
        <end position="222"/>
    </location>
</feature>
<proteinExistence type="predicted"/>
<keyword evidence="1" id="KW-1133">Transmembrane helix</keyword>
<evidence type="ECO:0000313" key="3">
    <source>
        <dbReference type="Proteomes" id="UP001586593"/>
    </source>
</evidence>